<evidence type="ECO:0000313" key="2">
    <source>
        <dbReference type="EMBL" id="MDU0344094.1"/>
    </source>
</evidence>
<protein>
    <submittedName>
        <fullName evidence="2">Uncharacterized protein</fullName>
    </submittedName>
</protein>
<organism evidence="2 3">
    <name type="scientific">Microbacterium phycohabitans</name>
    <dbReference type="NCBI Taxonomy" id="3075993"/>
    <lineage>
        <taxon>Bacteria</taxon>
        <taxon>Bacillati</taxon>
        <taxon>Actinomycetota</taxon>
        <taxon>Actinomycetes</taxon>
        <taxon>Micrococcales</taxon>
        <taxon>Microbacteriaceae</taxon>
        <taxon>Microbacterium</taxon>
    </lineage>
</organism>
<dbReference type="EMBL" id="JAWDIT010000001">
    <property type="protein sequence ID" value="MDU0344094.1"/>
    <property type="molecule type" value="Genomic_DNA"/>
</dbReference>
<sequence length="152" mass="16195">MTTSASTTSDRSDPLGLTNVLPGSLPRTLGTAETPDSYEVDAVFSRRPSPEEVVAIHSAATKQALVSAGYPSVTLRVSDRRLEIHGTTLEQLEMGLATLLADQLALITSQIRDEQATARKLIEEAAGAETTRADSVATRAAAVRFQRSDDRG</sequence>
<accession>A0ABU3SH13</accession>
<dbReference type="Proteomes" id="UP001261125">
    <property type="component" value="Unassembled WGS sequence"/>
</dbReference>
<keyword evidence="3" id="KW-1185">Reference proteome</keyword>
<proteinExistence type="predicted"/>
<feature type="region of interest" description="Disordered" evidence="1">
    <location>
        <begin position="1"/>
        <end position="33"/>
    </location>
</feature>
<reference evidence="2 3" key="1">
    <citation type="submission" date="2023-09" db="EMBL/GenBank/DDBJ databases">
        <title>Microbacterium fusihabitans sp. nov., Microbacterium phycihabitans sp. nov., and Microbacterium cervinum sp. nov., isolated from dried seaweeds of beach.</title>
        <authorList>
            <person name="Lee S.D."/>
        </authorList>
    </citation>
    <scope>NUCLEOTIDE SEQUENCE [LARGE SCALE GENOMIC DNA]</scope>
    <source>
        <strain evidence="2 3">KSW2-29</strain>
    </source>
</reference>
<name>A0ABU3SH13_9MICO</name>
<evidence type="ECO:0000313" key="3">
    <source>
        <dbReference type="Proteomes" id="UP001261125"/>
    </source>
</evidence>
<gene>
    <name evidence="2" type="ORF">RWH44_00135</name>
</gene>
<evidence type="ECO:0000256" key="1">
    <source>
        <dbReference type="SAM" id="MobiDB-lite"/>
    </source>
</evidence>
<comment type="caution">
    <text evidence="2">The sequence shown here is derived from an EMBL/GenBank/DDBJ whole genome shotgun (WGS) entry which is preliminary data.</text>
</comment>
<dbReference type="RefSeq" id="WP_316003032.1">
    <property type="nucleotide sequence ID" value="NZ_JAWDIT010000001.1"/>
</dbReference>